<name>A0A240EM58_9VIBR</name>
<proteinExistence type="predicted"/>
<evidence type="ECO:0000313" key="1">
    <source>
        <dbReference type="EMBL" id="SNX49696.1"/>
    </source>
</evidence>
<dbReference type="EMBL" id="OANU01000068">
    <property type="protein sequence ID" value="SNX49696.1"/>
    <property type="molecule type" value="Genomic_DNA"/>
</dbReference>
<reference evidence="2" key="1">
    <citation type="submission" date="2016-06" db="EMBL/GenBank/DDBJ databases">
        <authorList>
            <person name="Rodrigo-Torres L."/>
            <person name="Arahal R.D."/>
            <person name="Lucena T."/>
        </authorList>
    </citation>
    <scope>NUCLEOTIDE SEQUENCE [LARGE SCALE GENOMIC DNA]</scope>
    <source>
        <strain evidence="2">CECT8203</strain>
    </source>
</reference>
<evidence type="ECO:0000313" key="2">
    <source>
        <dbReference type="Proteomes" id="UP000219336"/>
    </source>
</evidence>
<organism evidence="1 2">
    <name type="scientific">Vibrio thalassae</name>
    <dbReference type="NCBI Taxonomy" id="1243014"/>
    <lineage>
        <taxon>Bacteria</taxon>
        <taxon>Pseudomonadati</taxon>
        <taxon>Pseudomonadota</taxon>
        <taxon>Gammaproteobacteria</taxon>
        <taxon>Vibrionales</taxon>
        <taxon>Vibrionaceae</taxon>
        <taxon>Vibrio</taxon>
    </lineage>
</organism>
<dbReference type="Proteomes" id="UP000219336">
    <property type="component" value="Unassembled WGS sequence"/>
</dbReference>
<dbReference type="NCBIfam" id="TIGR03172">
    <property type="entry name" value="selenium cofactor biosynthesis protein YqeC"/>
    <property type="match status" value="1"/>
</dbReference>
<accession>A0A240EM58</accession>
<dbReference type="InterPro" id="IPR017587">
    <property type="entry name" value="YqeC"/>
</dbReference>
<protein>
    <recommendedName>
        <fullName evidence="3">Selenium-dependent hydroxylase accessory protein YqeC</fullName>
    </recommendedName>
</protein>
<sequence>MPMSSNNSFSEFAHSLISRATSTREPITISLVGGGGKTQLLYRLANEYQQFGHNVCVTTTTKMYFPNAPELNQVTDFASHSPLPSTGIAFVYSERLCPNDNDAKVKVRGLSNEQIESLKRQQLYSVFIVEADGSHRLPLKAPARHEPCFPNHSDVVIGVTGADPILNPANPEAIHRWNEFSMLTKCNEGSVIGKNQIQALVHSDQGLFKGCSEQQQKIWVINRIDLARDKAQLTEMAKQIFDEEPQLAQLAITQMTTDNPIHHIFNRTL</sequence>
<evidence type="ECO:0008006" key="3">
    <source>
        <dbReference type="Google" id="ProtNLM"/>
    </source>
</evidence>
<keyword evidence="2" id="KW-1185">Reference proteome</keyword>
<gene>
    <name evidence="1" type="ORF">VTH8203_03344</name>
</gene>
<dbReference type="AlphaFoldDB" id="A0A240EM58"/>
<dbReference type="Pfam" id="PF19842">
    <property type="entry name" value="YqeC"/>
    <property type="match status" value="1"/>
</dbReference>